<protein>
    <submittedName>
        <fullName evidence="1">Uncharacterized protein</fullName>
    </submittedName>
</protein>
<name>A0A8X6YMC2_9ARAC</name>
<gene>
    <name evidence="1" type="ORF">TNIN_210731</name>
</gene>
<proteinExistence type="predicted"/>
<keyword evidence="2" id="KW-1185">Reference proteome</keyword>
<reference evidence="1" key="1">
    <citation type="submission" date="2020-08" db="EMBL/GenBank/DDBJ databases">
        <title>Multicomponent nature underlies the extraordinary mechanical properties of spider dragline silk.</title>
        <authorList>
            <person name="Kono N."/>
            <person name="Nakamura H."/>
            <person name="Mori M."/>
            <person name="Yoshida Y."/>
            <person name="Ohtoshi R."/>
            <person name="Malay A.D."/>
            <person name="Moran D.A.P."/>
            <person name="Tomita M."/>
            <person name="Numata K."/>
            <person name="Arakawa K."/>
        </authorList>
    </citation>
    <scope>NUCLEOTIDE SEQUENCE</scope>
</reference>
<evidence type="ECO:0000313" key="2">
    <source>
        <dbReference type="Proteomes" id="UP000886998"/>
    </source>
</evidence>
<comment type="caution">
    <text evidence="1">The sequence shown here is derived from an EMBL/GenBank/DDBJ whole genome shotgun (WGS) entry which is preliminary data.</text>
</comment>
<dbReference type="AlphaFoldDB" id="A0A8X6YMC2"/>
<organism evidence="1 2">
    <name type="scientific">Trichonephila inaurata madagascariensis</name>
    <dbReference type="NCBI Taxonomy" id="2747483"/>
    <lineage>
        <taxon>Eukaryota</taxon>
        <taxon>Metazoa</taxon>
        <taxon>Ecdysozoa</taxon>
        <taxon>Arthropoda</taxon>
        <taxon>Chelicerata</taxon>
        <taxon>Arachnida</taxon>
        <taxon>Araneae</taxon>
        <taxon>Araneomorphae</taxon>
        <taxon>Entelegynae</taxon>
        <taxon>Araneoidea</taxon>
        <taxon>Nephilidae</taxon>
        <taxon>Trichonephila</taxon>
        <taxon>Trichonephila inaurata</taxon>
    </lineage>
</organism>
<accession>A0A8X6YMC2</accession>
<dbReference type="EMBL" id="BMAV01020120">
    <property type="protein sequence ID" value="GFY73516.1"/>
    <property type="molecule type" value="Genomic_DNA"/>
</dbReference>
<evidence type="ECO:0000313" key="1">
    <source>
        <dbReference type="EMBL" id="GFY73516.1"/>
    </source>
</evidence>
<dbReference type="Proteomes" id="UP000886998">
    <property type="component" value="Unassembled WGS sequence"/>
</dbReference>
<sequence length="98" mass="11183">MRGLMDGAVARKPVQHFLMSVVRLKTLFWEIERDAKRSDHLWPQPETGERLLIYATSAINSQRTLPSDRAYAPSVSSKGMECVSECPTQYPRPRPKLP</sequence>